<sequence length="138" mass="15629">MPVHLEHISQPTEQDWIDLGKIYADAPQEWLADASDIKASLEKLLANDIWFIAGRFNARLLGAMQAEKEGDNITLSNFCVRKITVNRGVAHQMLHHMANWADENGYTLIAKGVPEELTKALISRDFIANTDNYIRNPR</sequence>
<dbReference type="Pfam" id="PF12568">
    <property type="entry name" value="PanZ"/>
    <property type="match status" value="1"/>
</dbReference>
<gene>
    <name evidence="2" type="ORF">A9R00_03590</name>
</gene>
<accession>A0A1Y5HUC8</accession>
<dbReference type="InterPro" id="IPR016181">
    <property type="entry name" value="Acyl_CoA_acyltransferase"/>
</dbReference>
<dbReference type="AlphaFoldDB" id="A0A1Y5HUC8"/>
<dbReference type="SUPFAM" id="SSF55729">
    <property type="entry name" value="Acyl-CoA N-acyltransferases (Nat)"/>
    <property type="match status" value="1"/>
</dbReference>
<dbReference type="InterPro" id="IPR040448">
    <property type="entry name" value="PanZ_GNAT"/>
</dbReference>
<comment type="caution">
    <text evidence="2">The sequence shown here is derived from an EMBL/GenBank/DDBJ whole genome shotgun (WGS) entry which is preliminary data.</text>
</comment>
<name>A0A1Y5HUC8_OLEAN</name>
<reference evidence="3" key="1">
    <citation type="journal article" date="2017" name="Proc. Natl. Acad. Sci. U.S.A.">
        <title>Simulation of Deepwater Horizon oil plume reveals substrate specialization within a complex community of hydrocarbon degraders.</title>
        <authorList>
            <person name="Hu P."/>
            <person name="Dubinsky E.A."/>
            <person name="Probst A.J."/>
            <person name="Wang J."/>
            <person name="Sieber C.M.K."/>
            <person name="Tom L.M."/>
            <person name="Gardinali P."/>
            <person name="Banfield J.F."/>
            <person name="Atlas R.M."/>
            <person name="Andersen G.L."/>
        </authorList>
    </citation>
    <scope>NUCLEOTIDE SEQUENCE [LARGE SCALE GENOMIC DNA]</scope>
</reference>
<dbReference type="Proteomes" id="UP000227088">
    <property type="component" value="Unassembled WGS sequence"/>
</dbReference>
<dbReference type="Gene3D" id="3.40.630.30">
    <property type="match status" value="1"/>
</dbReference>
<evidence type="ECO:0000259" key="1">
    <source>
        <dbReference type="Pfam" id="PF12568"/>
    </source>
</evidence>
<organism evidence="2 3">
    <name type="scientific">Oleispira antarctica</name>
    <dbReference type="NCBI Taxonomy" id="188908"/>
    <lineage>
        <taxon>Bacteria</taxon>
        <taxon>Pseudomonadati</taxon>
        <taxon>Pseudomonadota</taxon>
        <taxon>Gammaproteobacteria</taxon>
        <taxon>Oceanospirillales</taxon>
        <taxon>Oceanospirillaceae</taxon>
        <taxon>Oleispira</taxon>
    </lineage>
</organism>
<feature type="domain" description="PanZ acetyltransferase (GNAT)" evidence="1">
    <location>
        <begin position="3"/>
        <end position="98"/>
    </location>
</feature>
<evidence type="ECO:0000313" key="2">
    <source>
        <dbReference type="EMBL" id="OUS40916.1"/>
    </source>
</evidence>
<dbReference type="EMBL" id="MABE01000209">
    <property type="protein sequence ID" value="OUS40916.1"/>
    <property type="molecule type" value="Genomic_DNA"/>
</dbReference>
<protein>
    <recommendedName>
        <fullName evidence="1">PanZ acetyltransferase (GNAT) domain-containing protein</fullName>
    </recommendedName>
</protein>
<proteinExistence type="predicted"/>
<evidence type="ECO:0000313" key="3">
    <source>
        <dbReference type="Proteomes" id="UP000227088"/>
    </source>
</evidence>